<name>A0A8J4RU22_9ROSI</name>
<dbReference type="InterPro" id="IPR003591">
    <property type="entry name" value="Leu-rich_rpt_typical-subtyp"/>
</dbReference>
<evidence type="ECO:0000256" key="6">
    <source>
        <dbReference type="ARBA" id="ARBA00022729"/>
    </source>
</evidence>
<keyword evidence="7" id="KW-0677">Repeat</keyword>
<dbReference type="SUPFAM" id="SSF52047">
    <property type="entry name" value="RNI-like"/>
    <property type="match status" value="2"/>
</dbReference>
<sequence>MGRSLVKCLLWGLIVLVHLHGHRGCFEEERMGLLEIKEEFVRSTPNEAIQKSIKYFLPSWVDDHKSSESLLKLNKLESLDLDCNIFNRSIIHSLRLLTSLKSLNLSYNALEGSLPTKELSVFEDLEILDLRNNQLNGSETVQDFKCLLKLSKLKHLDLGGNHFKREILRSLGALLALTSLKLDSNEMEGPLYDQDLASLRSLEVLNLAGNDFNGSLPKYLCGSKKLEELDLSWNHFGGILPSSLYNLTSLQLLDLSGNEFTGNISSLMAGLTSLKYIDLSYNHFERFSFDALANISRLEFFRLECDSKKLDVETENSGWVPLFQLEFLVLSNCNLNKLSNQVPTFLFHQHSLRVLDLSYNNLKGPFPSWLLVNNTRLGVFSLNNNLFMGPLHLSLPLNSTYAMDVSNNQLSGHLQGNIGNILPKIRILHLFKNDFEGYLPLSIGNMSLLGILNLSFNNFSGEVPKESLAVCFLLEILDLSNNKFSGHLLSSTFNFTKLKVLKINDNQFSGTLSPKCSLMSYFDVSNNKLSDKIPSWICNKTNLDTLFLRNNFFKGQIRCETIQIRHLDLSQNSLSGSLPSWSSESLEHVHLGQNNFSGSIPKAFLNISDLLTLDISDNRLSGRIPSAIGKLLHLEVLLVRGNRLRGTIPTQFCHIRVNLLDLSNNFLSGTIPHCFGRVSSGTSAFIVFSTVETLTMPYEYRIFQKDINVPILGFLDNPLGNKAGLTYIYYPQDEFNFITKYRRSSYKGEILIFMSGLDFSCNNLTGGIPIELGQLSRILSLNLSHNQLTGPIPETLSNMTELESLDLSHNNLSGGIPHQLIALHFLEVFSVAHNNLSGRTPDMKAQFGTFDASSYEGNQFLCGLPLEKNCTIKDDSPPTPTKSLDLNDGKWYKVDQTVFFTSFSVTYIMFCLGVITVLYINPHWRLRCFNLVEDCMYSCYFFVVITLRSLPSSIGNMSLLVTFDVSYNNFSREVPKELPVGLDLSCNNLTSKIPLELGQLQGIHALNLSQNQLTGSIPKSFSHLTEVECLDLSHNRLSGEISPQLIELTILKVFNVAYNNLSGRIPDMKAQFGTFDLTSSIPKILSNLAELESLDLSHDSLSGEIPPQLLELTFPVVFSVAYNNLSGRTSGIKSQFGTFDANSYERNPFLYGLPLEKNCTGRDDSSPTPMQSSDVGDEKWYQVDQTIFFTCFSITYIMHS</sequence>
<keyword evidence="8 12" id="KW-1133">Transmembrane helix</keyword>
<gene>
    <name evidence="14" type="ORF">CMV_004622</name>
</gene>
<evidence type="ECO:0000256" key="3">
    <source>
        <dbReference type="ARBA" id="ARBA00022475"/>
    </source>
</evidence>
<dbReference type="OrthoDB" id="1574204at2759"/>
<evidence type="ECO:0000256" key="12">
    <source>
        <dbReference type="SAM" id="Phobius"/>
    </source>
</evidence>
<dbReference type="FunFam" id="3.80.10.10:FF:000095">
    <property type="entry name" value="LRR receptor-like serine/threonine-protein kinase GSO1"/>
    <property type="match status" value="1"/>
</dbReference>
<dbReference type="Pfam" id="PF00560">
    <property type="entry name" value="LRR_1"/>
    <property type="match status" value="10"/>
</dbReference>
<dbReference type="InterPro" id="IPR001611">
    <property type="entry name" value="Leu-rich_rpt"/>
</dbReference>
<dbReference type="PANTHER" id="PTHR48062">
    <property type="entry name" value="RECEPTOR-LIKE PROTEIN 14"/>
    <property type="match status" value="1"/>
</dbReference>
<dbReference type="Gene3D" id="3.80.10.10">
    <property type="entry name" value="Ribonuclease Inhibitor"/>
    <property type="match status" value="6"/>
</dbReference>
<dbReference type="FunFam" id="3.80.10.10:FF:000111">
    <property type="entry name" value="LRR receptor-like serine/threonine-protein kinase ERECTA"/>
    <property type="match status" value="1"/>
</dbReference>
<keyword evidence="11" id="KW-0325">Glycoprotein</keyword>
<dbReference type="SMART" id="SM00369">
    <property type="entry name" value="LRR_TYP"/>
    <property type="match status" value="15"/>
</dbReference>
<evidence type="ECO:0000313" key="15">
    <source>
        <dbReference type="Proteomes" id="UP000737018"/>
    </source>
</evidence>
<evidence type="ECO:0000256" key="7">
    <source>
        <dbReference type="ARBA" id="ARBA00022737"/>
    </source>
</evidence>
<keyword evidence="4" id="KW-0433">Leucine-rich repeat</keyword>
<keyword evidence="10" id="KW-0675">Receptor</keyword>
<keyword evidence="15" id="KW-1185">Reference proteome</keyword>
<dbReference type="InterPro" id="IPR051502">
    <property type="entry name" value="RLP_Defense_Trigger"/>
</dbReference>
<comment type="caution">
    <text evidence="14">The sequence shown here is derived from an EMBL/GenBank/DDBJ whole genome shotgun (WGS) entry which is preliminary data.</text>
</comment>
<evidence type="ECO:0000256" key="9">
    <source>
        <dbReference type="ARBA" id="ARBA00023136"/>
    </source>
</evidence>
<evidence type="ECO:0000256" key="8">
    <source>
        <dbReference type="ARBA" id="ARBA00022989"/>
    </source>
</evidence>
<evidence type="ECO:0000256" key="10">
    <source>
        <dbReference type="ARBA" id="ARBA00023170"/>
    </source>
</evidence>
<evidence type="ECO:0000256" key="13">
    <source>
        <dbReference type="SAM" id="SignalP"/>
    </source>
</evidence>
<feature type="chain" id="PRO_5035223419" evidence="13">
    <location>
        <begin position="25"/>
        <end position="1200"/>
    </location>
</feature>
<protein>
    <submittedName>
        <fullName evidence="14">Uncharacterized protein</fullName>
    </submittedName>
</protein>
<reference evidence="14" key="1">
    <citation type="submission" date="2020-03" db="EMBL/GenBank/DDBJ databases">
        <title>Castanea mollissima Vanexum genome sequencing.</title>
        <authorList>
            <person name="Staton M."/>
        </authorList>
    </citation>
    <scope>NUCLEOTIDE SEQUENCE</scope>
    <source>
        <tissue evidence="14">Leaf</tissue>
    </source>
</reference>
<keyword evidence="3" id="KW-1003">Cell membrane</keyword>
<dbReference type="InterPro" id="IPR032675">
    <property type="entry name" value="LRR_dom_sf"/>
</dbReference>
<evidence type="ECO:0000256" key="11">
    <source>
        <dbReference type="ARBA" id="ARBA00023180"/>
    </source>
</evidence>
<keyword evidence="5 12" id="KW-0812">Transmembrane</keyword>
<dbReference type="PANTHER" id="PTHR48062:SF52">
    <property type="entry name" value="RECEPTOR-LIKE PROTEIN 8-RELATED"/>
    <property type="match status" value="1"/>
</dbReference>
<dbReference type="Proteomes" id="UP000737018">
    <property type="component" value="Unassembled WGS sequence"/>
</dbReference>
<dbReference type="PRINTS" id="PR00019">
    <property type="entry name" value="LEURICHRPT"/>
</dbReference>
<evidence type="ECO:0000256" key="1">
    <source>
        <dbReference type="ARBA" id="ARBA00004251"/>
    </source>
</evidence>
<dbReference type="FunFam" id="3.80.10.10:FF:000383">
    <property type="entry name" value="Leucine-rich repeat receptor protein kinase EMS1"/>
    <property type="match status" value="1"/>
</dbReference>
<evidence type="ECO:0000256" key="5">
    <source>
        <dbReference type="ARBA" id="ARBA00022692"/>
    </source>
</evidence>
<proteinExistence type="inferred from homology"/>
<keyword evidence="6 13" id="KW-0732">Signal</keyword>
<dbReference type="AlphaFoldDB" id="A0A8J4RU22"/>
<evidence type="ECO:0000313" key="14">
    <source>
        <dbReference type="EMBL" id="KAF3971807.1"/>
    </source>
</evidence>
<dbReference type="SUPFAM" id="SSF52058">
    <property type="entry name" value="L domain-like"/>
    <property type="match status" value="2"/>
</dbReference>
<comment type="similarity">
    <text evidence="2">Belongs to the RLP family.</text>
</comment>
<dbReference type="GO" id="GO:0005886">
    <property type="term" value="C:plasma membrane"/>
    <property type="evidence" value="ECO:0007669"/>
    <property type="project" value="UniProtKB-SubCell"/>
</dbReference>
<organism evidence="14 15">
    <name type="scientific">Castanea mollissima</name>
    <name type="common">Chinese chestnut</name>
    <dbReference type="NCBI Taxonomy" id="60419"/>
    <lineage>
        <taxon>Eukaryota</taxon>
        <taxon>Viridiplantae</taxon>
        <taxon>Streptophyta</taxon>
        <taxon>Embryophyta</taxon>
        <taxon>Tracheophyta</taxon>
        <taxon>Spermatophyta</taxon>
        <taxon>Magnoliopsida</taxon>
        <taxon>eudicotyledons</taxon>
        <taxon>Gunneridae</taxon>
        <taxon>Pentapetalae</taxon>
        <taxon>rosids</taxon>
        <taxon>fabids</taxon>
        <taxon>Fagales</taxon>
        <taxon>Fagaceae</taxon>
        <taxon>Castanea</taxon>
    </lineage>
</organism>
<comment type="subcellular location">
    <subcellularLocation>
        <location evidence="1">Cell membrane</location>
        <topology evidence="1">Single-pass type I membrane protein</topology>
    </subcellularLocation>
</comment>
<keyword evidence="9 12" id="KW-0472">Membrane</keyword>
<feature type="transmembrane region" description="Helical" evidence="12">
    <location>
        <begin position="898"/>
        <end position="920"/>
    </location>
</feature>
<accession>A0A8J4RU22</accession>
<dbReference type="EMBL" id="JRKL02000394">
    <property type="protein sequence ID" value="KAF3971807.1"/>
    <property type="molecule type" value="Genomic_DNA"/>
</dbReference>
<feature type="signal peptide" evidence="13">
    <location>
        <begin position="1"/>
        <end position="24"/>
    </location>
</feature>
<evidence type="ECO:0000256" key="4">
    <source>
        <dbReference type="ARBA" id="ARBA00022614"/>
    </source>
</evidence>
<dbReference type="Pfam" id="PF13855">
    <property type="entry name" value="LRR_8"/>
    <property type="match status" value="2"/>
</dbReference>
<evidence type="ECO:0000256" key="2">
    <source>
        <dbReference type="ARBA" id="ARBA00009592"/>
    </source>
</evidence>